<gene>
    <name evidence="3" type="ORF">BHQ21_12895</name>
</gene>
<accession>A0A1E3SUM8</accession>
<organism evidence="3 4">
    <name type="scientific">Mycobacterium sherrisii</name>
    <dbReference type="NCBI Taxonomy" id="243061"/>
    <lineage>
        <taxon>Bacteria</taxon>
        <taxon>Bacillati</taxon>
        <taxon>Actinomycetota</taxon>
        <taxon>Actinomycetes</taxon>
        <taxon>Mycobacteriales</taxon>
        <taxon>Mycobacteriaceae</taxon>
        <taxon>Mycobacterium</taxon>
        <taxon>Mycobacterium simiae complex</taxon>
    </lineage>
</organism>
<keyword evidence="1" id="KW-0812">Transmembrane</keyword>
<feature type="chain" id="PRO_5038937924" evidence="2">
    <location>
        <begin position="19"/>
        <end position="281"/>
    </location>
</feature>
<feature type="signal peptide" evidence="2">
    <location>
        <begin position="1"/>
        <end position="18"/>
    </location>
</feature>
<keyword evidence="1" id="KW-1133">Transmembrane helix</keyword>
<proteinExistence type="predicted"/>
<protein>
    <submittedName>
        <fullName evidence="3">Uncharacterized protein</fullName>
    </submittedName>
</protein>
<evidence type="ECO:0000313" key="4">
    <source>
        <dbReference type="Proteomes" id="UP000094224"/>
    </source>
</evidence>
<evidence type="ECO:0000256" key="2">
    <source>
        <dbReference type="SAM" id="SignalP"/>
    </source>
</evidence>
<keyword evidence="4" id="KW-1185">Reference proteome</keyword>
<evidence type="ECO:0000256" key="1">
    <source>
        <dbReference type="SAM" id="Phobius"/>
    </source>
</evidence>
<dbReference type="AlphaFoldDB" id="A0A1E3SUM8"/>
<comment type="caution">
    <text evidence="3">The sequence shown here is derived from an EMBL/GenBank/DDBJ whole genome shotgun (WGS) entry which is preliminary data.</text>
</comment>
<dbReference type="STRING" id="243061.AWC25_06580"/>
<dbReference type="RefSeq" id="WP_069400679.1">
    <property type="nucleotide sequence ID" value="NZ_MIHC01000020.1"/>
</dbReference>
<sequence>MRFLATSLLWLITTLALAVAVPAVWAQRTLVDEDGYAVLAQRAATDPALQSAMAGELTARARTLIAEHGGGRYPVDSTQIQDAAATFTAGPAFPPLFATANRTAHRWLFDRAGSADSWAIDVAPMLNDGAFEQILSEHDVDVPATLTVPLTASVPHSVRQGALHRVARWGPWASLGSAVLCGACALLTLLAARRRGKALSSLGVSALLVSATGWAGTEVGVGYLDAALNRSTGDVRQIADVMVHHAETALRQWLNMTLAAGAALVILGVVLAVLGGLVKKA</sequence>
<keyword evidence="2" id="KW-0732">Signal</keyword>
<name>A0A1E3SUM8_9MYCO</name>
<feature type="transmembrane region" description="Helical" evidence="1">
    <location>
        <begin position="258"/>
        <end position="278"/>
    </location>
</feature>
<dbReference type="EMBL" id="MIHC01000020">
    <property type="protein sequence ID" value="ODR05856.1"/>
    <property type="molecule type" value="Genomic_DNA"/>
</dbReference>
<reference evidence="4" key="1">
    <citation type="submission" date="2016-09" db="EMBL/GenBank/DDBJ databases">
        <authorList>
            <person name="Greninger A.L."/>
            <person name="Jerome K.R."/>
            <person name="Mcnair B."/>
            <person name="Wallis C."/>
            <person name="Fang F."/>
        </authorList>
    </citation>
    <scope>NUCLEOTIDE SEQUENCE [LARGE SCALE GENOMIC DNA]</scope>
    <source>
        <strain evidence="4">BC1_M4</strain>
    </source>
</reference>
<dbReference type="Proteomes" id="UP000094224">
    <property type="component" value="Unassembled WGS sequence"/>
</dbReference>
<feature type="transmembrane region" description="Helical" evidence="1">
    <location>
        <begin position="169"/>
        <end position="191"/>
    </location>
</feature>
<keyword evidence="1" id="KW-0472">Membrane</keyword>
<evidence type="ECO:0000313" key="3">
    <source>
        <dbReference type="EMBL" id="ODR05856.1"/>
    </source>
</evidence>
<feature type="transmembrane region" description="Helical" evidence="1">
    <location>
        <begin position="198"/>
        <end position="216"/>
    </location>
</feature>